<dbReference type="InterPro" id="IPR016099">
    <property type="entry name" value="Prismane-like_a/b-sand"/>
</dbReference>
<dbReference type="EMBL" id="CP046996">
    <property type="protein sequence ID" value="QGZ99337.1"/>
    <property type="molecule type" value="Genomic_DNA"/>
</dbReference>
<dbReference type="InterPro" id="IPR011254">
    <property type="entry name" value="Prismane-like_sf"/>
</dbReference>
<dbReference type="PANTHER" id="PTHR30109">
    <property type="entry name" value="HYDROXYLAMINE REDUCTASE"/>
    <property type="match status" value="1"/>
</dbReference>
<feature type="binding site" evidence="10">
    <location>
        <position position="527"/>
    </location>
    <ligand>
        <name>[Ni-4Fe-4S] cluster</name>
        <dbReference type="ChEBI" id="CHEBI:47739"/>
    </ligand>
</feature>
<dbReference type="InterPro" id="IPR016101">
    <property type="entry name" value="CO_DH_a-bundle"/>
</dbReference>
<dbReference type="Gene3D" id="3.40.50.2030">
    <property type="match status" value="2"/>
</dbReference>
<dbReference type="InterPro" id="IPR010047">
    <property type="entry name" value="CODH"/>
</dbReference>
<feature type="binding site" evidence="10">
    <location>
        <position position="51"/>
    </location>
    <ligand>
        <name>[4Fe-4S] cluster</name>
        <dbReference type="ChEBI" id="CHEBI:49883"/>
        <label>1</label>
        <note>ligand shared between dimeric partners</note>
    </ligand>
</feature>
<keyword evidence="6 9" id="KW-0408">Iron</keyword>
<dbReference type="GO" id="GO:0016151">
    <property type="term" value="F:nickel cation binding"/>
    <property type="evidence" value="ECO:0007669"/>
    <property type="project" value="InterPro"/>
</dbReference>
<feature type="binding site" evidence="10">
    <location>
        <position position="264"/>
    </location>
    <ligand>
        <name>[Ni-4Fe-4S] cluster</name>
        <dbReference type="ChEBI" id="CHEBI:47739"/>
    </ligand>
</feature>
<protein>
    <recommendedName>
        <fullName evidence="9">Carbon monoxide dehydrogenase</fullName>
        <ecNumber evidence="9">1.2.7.4</ecNumber>
    </recommendedName>
</protein>
<dbReference type="GO" id="GO:0051539">
    <property type="term" value="F:4 iron, 4 sulfur cluster binding"/>
    <property type="evidence" value="ECO:0007669"/>
    <property type="project" value="UniProtKB-UniRule"/>
</dbReference>
<dbReference type="GO" id="GO:0004601">
    <property type="term" value="F:peroxidase activity"/>
    <property type="evidence" value="ECO:0007669"/>
    <property type="project" value="TreeGrafter"/>
</dbReference>
<keyword evidence="4 9" id="KW-0479">Metal-binding</keyword>
<dbReference type="Gene3D" id="1.20.1270.30">
    <property type="match status" value="1"/>
</dbReference>
<dbReference type="PANTHER" id="PTHR30109:SF4">
    <property type="entry name" value="CARBON MONOXIDE DEHYDROGENASE"/>
    <property type="match status" value="1"/>
</dbReference>
<keyword evidence="3 10" id="KW-0533">Nickel</keyword>
<comment type="catalytic activity">
    <reaction evidence="8 9">
        <text>CO + 2 oxidized [2Fe-2S]-[ferredoxin] + H2O = 2 reduced [2Fe-2S]-[ferredoxin] + CO2 + 2 H(+)</text>
        <dbReference type="Rhea" id="RHEA:21040"/>
        <dbReference type="Rhea" id="RHEA-COMP:10000"/>
        <dbReference type="Rhea" id="RHEA-COMP:10001"/>
        <dbReference type="ChEBI" id="CHEBI:15377"/>
        <dbReference type="ChEBI" id="CHEBI:15378"/>
        <dbReference type="ChEBI" id="CHEBI:16526"/>
        <dbReference type="ChEBI" id="CHEBI:17245"/>
        <dbReference type="ChEBI" id="CHEBI:33737"/>
        <dbReference type="ChEBI" id="CHEBI:33738"/>
        <dbReference type="EC" id="1.2.7.4"/>
    </reaction>
</comment>
<evidence type="ECO:0000256" key="8">
    <source>
        <dbReference type="ARBA" id="ARBA00048733"/>
    </source>
</evidence>
<comment type="cofactor">
    <cofactor evidence="1">
        <name>[4Fe-4S] cluster</name>
        <dbReference type="ChEBI" id="CHEBI:49883"/>
    </cofactor>
</comment>
<feature type="binding site" evidence="10">
    <location>
        <position position="456"/>
    </location>
    <ligand>
        <name>[Ni-4Fe-4S] cluster</name>
        <dbReference type="ChEBI" id="CHEBI:47739"/>
    </ligand>
</feature>
<feature type="binding site" evidence="10">
    <location>
        <position position="486"/>
    </location>
    <ligand>
        <name>[Ni-4Fe-4S] cluster</name>
        <dbReference type="ChEBI" id="CHEBI:47739"/>
    </ligand>
</feature>
<dbReference type="Proteomes" id="UP000430508">
    <property type="component" value="Chromosome"/>
</dbReference>
<dbReference type="NCBIfam" id="TIGR01702">
    <property type="entry name" value="CO_DH_cata"/>
    <property type="match status" value="1"/>
</dbReference>
<accession>A0A857DFC1</accession>
<proteinExistence type="predicted"/>
<keyword evidence="2 9" id="KW-0004">4Fe-4S</keyword>
<evidence type="ECO:0000256" key="7">
    <source>
        <dbReference type="ARBA" id="ARBA00023014"/>
    </source>
</evidence>
<evidence type="ECO:0000256" key="9">
    <source>
        <dbReference type="PIRNR" id="PIRNR005023"/>
    </source>
</evidence>
<name>A0A857DFC1_9FIRM</name>
<feature type="binding site" evidence="10">
    <location>
        <position position="300"/>
    </location>
    <ligand>
        <name>[Ni-4Fe-4S] cluster</name>
        <dbReference type="ChEBI" id="CHEBI:47739"/>
    </ligand>
</feature>
<dbReference type="AlphaFoldDB" id="A0A857DFC1"/>
<dbReference type="GO" id="GO:0050418">
    <property type="term" value="F:hydroxylamine reductase activity"/>
    <property type="evidence" value="ECO:0007669"/>
    <property type="project" value="TreeGrafter"/>
</dbReference>
<dbReference type="RefSeq" id="WP_038603024.1">
    <property type="nucleotide sequence ID" value="NZ_CP046996.1"/>
</dbReference>
<evidence type="ECO:0000313" key="11">
    <source>
        <dbReference type="EMBL" id="QGZ99337.1"/>
    </source>
</evidence>
<evidence type="ECO:0000256" key="10">
    <source>
        <dbReference type="PIRSR" id="PIRSR005023-1"/>
    </source>
</evidence>
<feature type="binding site" evidence="10">
    <location>
        <position position="55"/>
    </location>
    <ligand>
        <name>[4Fe-4S] cluster</name>
        <dbReference type="ChEBI" id="CHEBI:49883"/>
        <label>2</label>
    </ligand>
</feature>
<feature type="binding site" evidence="10">
    <location>
        <position position="52"/>
    </location>
    <ligand>
        <name>[4Fe-4S] cluster</name>
        <dbReference type="ChEBI" id="CHEBI:49883"/>
        <label>2</label>
    </ligand>
</feature>
<feature type="binding site" evidence="10">
    <location>
        <position position="43"/>
    </location>
    <ligand>
        <name>[4Fe-4S] cluster</name>
        <dbReference type="ChEBI" id="CHEBI:49883"/>
        <label>1</label>
        <note>ligand shared between dimeric partners</note>
    </ligand>
</feature>
<evidence type="ECO:0000256" key="5">
    <source>
        <dbReference type="ARBA" id="ARBA00023002"/>
    </source>
</evidence>
<dbReference type="GO" id="GO:0006091">
    <property type="term" value="P:generation of precursor metabolites and energy"/>
    <property type="evidence" value="ECO:0007669"/>
    <property type="project" value="InterPro"/>
</dbReference>
<sequence>MDEKLLDETTLSVDLATQELYVKARNDGSETLWDRKAALKNQCGFGEQGVCCRICTMGPCRVSPIPGKGVQKGICGATADVIASRHYARMVAGGSSAHSDHGRHIAHVLHMASRDGDYQIRDEKKLLNVAARWGVATEGKDIYQVAHDVAEAALNDFGKPFGSMVIPPSITKQRLKVWEDNDILPDAIDKEVVSIMHATHMGCTADAESMINLSMRTSLTDGWGGSYIGTEFSDIIFGTPMPREIEANMGVIEKNMVNIVLHGHEPSLSEMIVVAADDPELKALARGVGAEGINLVGICCTGNEVAMRHGIKIAGNFNQQELAIVTGAVEAMIVDVQCIFPSLANLAQCYHTKFITTSKLAKIKDAVHIEFDENNAYECAKGIIRKAVENYTNRKHEKVSIPTHKSTGMIGYSNQAIIGQLDRVVNSYTHKPGTFEPLAQCLVSGVLRGAAGVVGCNNPKVKGDHSHIEIIKKMLANDVIVVVTGCAAQAAAKAGLLSKDAVKYCGVGLQKVCELADIPPVLHMGSCVDNSRILELVGEVAKILGLDMSELPVVGAAPEWMSEKAVAIGTYVVSSGIDTFLGVVPPVTGSPEVTDILTNRLEDWVGAKFYFETDPAVAAEKMLARIEEKRAKIEALNVQRMNVTDYDDLAPAGF</sequence>
<dbReference type="EC" id="1.2.7.4" evidence="9"/>
<dbReference type="GO" id="GO:0042542">
    <property type="term" value="P:response to hydrogen peroxide"/>
    <property type="evidence" value="ECO:0007669"/>
    <property type="project" value="TreeGrafter"/>
</dbReference>
<feature type="binding site" evidence="10">
    <location>
        <position position="75"/>
    </location>
    <ligand>
        <name>[4Fe-4S] cluster</name>
        <dbReference type="ChEBI" id="CHEBI:49883"/>
        <label>2</label>
    </ligand>
</feature>
<keyword evidence="5 9" id="KW-0560">Oxidoreductase</keyword>
<feature type="binding site" evidence="10">
    <location>
        <position position="338"/>
    </location>
    <ligand>
        <name>[Ni-4Fe-4S] cluster</name>
        <dbReference type="ChEBI" id="CHEBI:47739"/>
    </ligand>
</feature>
<reference evidence="11 12" key="1">
    <citation type="submission" date="2019-12" db="EMBL/GenBank/DDBJ databases">
        <title>Sequence classification of anaerobic respiratory reductive dehalogenases: First we see many, then we see few.</title>
        <authorList>
            <person name="Molenda O."/>
            <person name="Puentes Jacome L.A."/>
            <person name="Cao X."/>
            <person name="Nesbo C.L."/>
            <person name="Tang S."/>
            <person name="Morson N."/>
            <person name="Patron J."/>
            <person name="Lomheim L."/>
            <person name="Wishart D.S."/>
            <person name="Edwards E.A."/>
        </authorList>
    </citation>
    <scope>NUCLEOTIDE SEQUENCE [LARGE SCALE GENOMIC DNA]</scope>
    <source>
        <strain evidence="11 12">12DCA</strain>
    </source>
</reference>
<evidence type="ECO:0000256" key="2">
    <source>
        <dbReference type="ARBA" id="ARBA00022485"/>
    </source>
</evidence>
<organism evidence="11 12">
    <name type="scientific">Dehalobacter restrictus</name>
    <dbReference type="NCBI Taxonomy" id="55583"/>
    <lineage>
        <taxon>Bacteria</taxon>
        <taxon>Bacillati</taxon>
        <taxon>Bacillota</taxon>
        <taxon>Clostridia</taxon>
        <taxon>Eubacteriales</taxon>
        <taxon>Desulfitobacteriaceae</taxon>
        <taxon>Dehalobacter</taxon>
    </lineage>
</organism>
<dbReference type="InterPro" id="IPR004137">
    <property type="entry name" value="HCP/CODH"/>
</dbReference>
<evidence type="ECO:0000256" key="4">
    <source>
        <dbReference type="ARBA" id="ARBA00022723"/>
    </source>
</evidence>
<evidence type="ECO:0000313" key="12">
    <source>
        <dbReference type="Proteomes" id="UP000430508"/>
    </source>
</evidence>
<evidence type="ECO:0000256" key="6">
    <source>
        <dbReference type="ARBA" id="ARBA00023004"/>
    </source>
</evidence>
<gene>
    <name evidence="11" type="primary">cooS</name>
    <name evidence="11" type="ORF">GQ588_00940</name>
</gene>
<dbReference type="PIRSF" id="PIRSF005023">
    <property type="entry name" value="CODH"/>
    <property type="match status" value="1"/>
</dbReference>
<dbReference type="Pfam" id="PF03063">
    <property type="entry name" value="Prismane"/>
    <property type="match status" value="1"/>
</dbReference>
<evidence type="ECO:0000256" key="1">
    <source>
        <dbReference type="ARBA" id="ARBA00001966"/>
    </source>
</evidence>
<feature type="binding site" evidence="10">
    <location>
        <position position="60"/>
    </location>
    <ligand>
        <name>[4Fe-4S] cluster</name>
        <dbReference type="ChEBI" id="CHEBI:49883"/>
        <label>2</label>
    </ligand>
</feature>
<dbReference type="SUPFAM" id="SSF56821">
    <property type="entry name" value="Prismane protein-like"/>
    <property type="match status" value="1"/>
</dbReference>
<keyword evidence="7 9" id="KW-0411">Iron-sulfur</keyword>
<evidence type="ECO:0000256" key="3">
    <source>
        <dbReference type="ARBA" id="ARBA00022596"/>
    </source>
</evidence>
<dbReference type="GO" id="GO:0043885">
    <property type="term" value="F:anaerobic carbon-monoxide dehydrogenase activity"/>
    <property type="evidence" value="ECO:0007669"/>
    <property type="project" value="UniProtKB-UniRule"/>
</dbReference>